<dbReference type="InterPro" id="IPR020843">
    <property type="entry name" value="ER"/>
</dbReference>
<comment type="caution">
    <text evidence="3">The sequence shown here is derived from an EMBL/GenBank/DDBJ whole genome shotgun (WGS) entry which is preliminary data.</text>
</comment>
<accession>A0ABN3PSF6</accession>
<reference evidence="3 4" key="1">
    <citation type="journal article" date="2019" name="Int. J. Syst. Evol. Microbiol.">
        <title>The Global Catalogue of Microorganisms (GCM) 10K type strain sequencing project: providing services to taxonomists for standard genome sequencing and annotation.</title>
        <authorList>
            <consortium name="The Broad Institute Genomics Platform"/>
            <consortium name="The Broad Institute Genome Sequencing Center for Infectious Disease"/>
            <person name="Wu L."/>
            <person name="Ma J."/>
        </authorList>
    </citation>
    <scope>NUCLEOTIDE SEQUENCE [LARGE SCALE GENOMIC DNA]</scope>
    <source>
        <strain evidence="3 4">JCM 6833</strain>
    </source>
</reference>
<organism evidence="3 4">
    <name type="scientific">Actinomadura fulvescens</name>
    <dbReference type="NCBI Taxonomy" id="46160"/>
    <lineage>
        <taxon>Bacteria</taxon>
        <taxon>Bacillati</taxon>
        <taxon>Actinomycetota</taxon>
        <taxon>Actinomycetes</taxon>
        <taxon>Streptosporangiales</taxon>
        <taxon>Thermomonosporaceae</taxon>
        <taxon>Actinomadura</taxon>
    </lineage>
</organism>
<dbReference type="Pfam" id="PF13602">
    <property type="entry name" value="ADH_zinc_N_2"/>
    <property type="match status" value="1"/>
</dbReference>
<name>A0ABN3PSF6_9ACTN</name>
<dbReference type="Gene3D" id="3.40.50.720">
    <property type="entry name" value="NAD(P)-binding Rossmann-like Domain"/>
    <property type="match status" value="1"/>
</dbReference>
<dbReference type="InterPro" id="IPR002364">
    <property type="entry name" value="Quin_OxRdtase/zeta-crystal_CS"/>
</dbReference>
<gene>
    <name evidence="3" type="ORF">GCM10010411_34890</name>
</gene>
<dbReference type="PANTHER" id="PTHR11695:SF294">
    <property type="entry name" value="RETICULON-4-INTERACTING PROTEIN 1, MITOCHONDRIAL"/>
    <property type="match status" value="1"/>
</dbReference>
<evidence type="ECO:0000313" key="4">
    <source>
        <dbReference type="Proteomes" id="UP001501509"/>
    </source>
</evidence>
<evidence type="ECO:0000256" key="1">
    <source>
        <dbReference type="ARBA" id="ARBA00023002"/>
    </source>
</evidence>
<dbReference type="SUPFAM" id="SSF51735">
    <property type="entry name" value="NAD(P)-binding Rossmann-fold domains"/>
    <property type="match status" value="1"/>
</dbReference>
<keyword evidence="1" id="KW-0560">Oxidoreductase</keyword>
<dbReference type="SUPFAM" id="SSF50129">
    <property type="entry name" value="GroES-like"/>
    <property type="match status" value="1"/>
</dbReference>
<keyword evidence="4" id="KW-1185">Reference proteome</keyword>
<dbReference type="InterPro" id="IPR036291">
    <property type="entry name" value="NAD(P)-bd_dom_sf"/>
</dbReference>
<dbReference type="Proteomes" id="UP001501509">
    <property type="component" value="Unassembled WGS sequence"/>
</dbReference>
<dbReference type="PROSITE" id="PS01162">
    <property type="entry name" value="QOR_ZETA_CRYSTAL"/>
    <property type="match status" value="1"/>
</dbReference>
<evidence type="ECO:0000313" key="3">
    <source>
        <dbReference type="EMBL" id="GAA2598370.1"/>
    </source>
</evidence>
<dbReference type="CDD" id="cd05289">
    <property type="entry name" value="MDR_like_2"/>
    <property type="match status" value="1"/>
</dbReference>
<dbReference type="InterPro" id="IPR050700">
    <property type="entry name" value="YIM1/Zinc_Alcohol_DH_Fams"/>
</dbReference>
<feature type="domain" description="Enoyl reductase (ER)" evidence="2">
    <location>
        <begin position="10"/>
        <end position="308"/>
    </location>
</feature>
<proteinExistence type="predicted"/>
<dbReference type="PANTHER" id="PTHR11695">
    <property type="entry name" value="ALCOHOL DEHYDROGENASE RELATED"/>
    <property type="match status" value="1"/>
</dbReference>
<evidence type="ECO:0000259" key="2">
    <source>
        <dbReference type="SMART" id="SM00829"/>
    </source>
</evidence>
<dbReference type="EMBL" id="BAAATD010000004">
    <property type="protein sequence ID" value="GAA2598370.1"/>
    <property type="molecule type" value="Genomic_DNA"/>
</dbReference>
<dbReference type="SMART" id="SM00829">
    <property type="entry name" value="PKS_ER"/>
    <property type="match status" value="1"/>
</dbReference>
<dbReference type="RefSeq" id="WP_344542086.1">
    <property type="nucleotide sequence ID" value="NZ_BAAATD010000004.1"/>
</dbReference>
<dbReference type="Pfam" id="PF08240">
    <property type="entry name" value="ADH_N"/>
    <property type="match status" value="1"/>
</dbReference>
<protein>
    <submittedName>
        <fullName evidence="3">NADP-dependent oxidoreductase</fullName>
    </submittedName>
</protein>
<dbReference type="InterPro" id="IPR013154">
    <property type="entry name" value="ADH-like_N"/>
</dbReference>
<dbReference type="Gene3D" id="3.90.180.10">
    <property type="entry name" value="Medium-chain alcohol dehydrogenases, catalytic domain"/>
    <property type="match status" value="1"/>
</dbReference>
<dbReference type="InterPro" id="IPR011032">
    <property type="entry name" value="GroES-like_sf"/>
</dbReference>
<sequence>MFVITQRSFGGPEVLVGTEIERPVAGRGEVLVRVGAAGVNRVDAAVRAGHFPPFPEPPAVLGWDVAGRVEAVGEGVTRFEVGDEVFGLARFPREAGAYAEYVAAPAEELAPKPRALTMAEAGALPLAALTAWQSLVGIASVQPGQRILIHAAAGGVGHLAVQIAKVRGAHVIATAREANHPFLTDLGADELIDYTVADFAATVAPVDVVLDLVGGEYAPRSLRVLRPGGLLVTAIGHDPGLTAEEAERHGRRFETVSVVPSGADMVSLGVLAEAGRLRVHVEREFPLAEAAKAHALAETASARGKTVLIP</sequence>